<comment type="caution">
    <text evidence="3">The sequence shown here is derived from an EMBL/GenBank/DDBJ whole genome shotgun (WGS) entry which is preliminary data.</text>
</comment>
<protein>
    <recommendedName>
        <fullName evidence="2">VWFC domain-containing protein</fullName>
    </recommendedName>
</protein>
<evidence type="ECO:0000256" key="1">
    <source>
        <dbReference type="SAM" id="MobiDB-lite"/>
    </source>
</evidence>
<dbReference type="InterPro" id="IPR001007">
    <property type="entry name" value="VWF_dom"/>
</dbReference>
<evidence type="ECO:0000313" key="4">
    <source>
        <dbReference type="Proteomes" id="UP001208570"/>
    </source>
</evidence>
<evidence type="ECO:0000313" key="3">
    <source>
        <dbReference type="EMBL" id="KAK2161881.1"/>
    </source>
</evidence>
<dbReference type="SMART" id="SM00214">
    <property type="entry name" value="VWC"/>
    <property type="match status" value="1"/>
</dbReference>
<dbReference type="GO" id="GO:0016020">
    <property type="term" value="C:membrane"/>
    <property type="evidence" value="ECO:0007669"/>
    <property type="project" value="TreeGrafter"/>
</dbReference>
<accession>A0AAD9JZ32</accession>
<feature type="compositionally biased region" description="Polar residues" evidence="1">
    <location>
        <begin position="474"/>
        <end position="494"/>
    </location>
</feature>
<evidence type="ECO:0000259" key="2">
    <source>
        <dbReference type="PROSITE" id="PS50184"/>
    </source>
</evidence>
<dbReference type="Proteomes" id="UP001208570">
    <property type="component" value="Unassembled WGS sequence"/>
</dbReference>
<feature type="region of interest" description="Disordered" evidence="1">
    <location>
        <begin position="779"/>
        <end position="812"/>
    </location>
</feature>
<dbReference type="PANTHER" id="PTHR15256:SF6">
    <property type="entry name" value="INTEGRAL MEMBRANE PROTEIN DGCR2_IDD"/>
    <property type="match status" value="1"/>
</dbReference>
<dbReference type="InterPro" id="IPR042378">
    <property type="entry name" value="IDD"/>
</dbReference>
<feature type="compositionally biased region" description="Pro residues" evidence="1">
    <location>
        <begin position="145"/>
        <end position="160"/>
    </location>
</feature>
<dbReference type="EMBL" id="JAODUP010000108">
    <property type="protein sequence ID" value="KAK2161881.1"/>
    <property type="molecule type" value="Genomic_DNA"/>
</dbReference>
<organism evidence="3 4">
    <name type="scientific">Paralvinella palmiformis</name>
    <dbReference type="NCBI Taxonomy" id="53620"/>
    <lineage>
        <taxon>Eukaryota</taxon>
        <taxon>Metazoa</taxon>
        <taxon>Spiralia</taxon>
        <taxon>Lophotrochozoa</taxon>
        <taxon>Annelida</taxon>
        <taxon>Polychaeta</taxon>
        <taxon>Sedentaria</taxon>
        <taxon>Canalipalpata</taxon>
        <taxon>Terebellida</taxon>
        <taxon>Terebelliformia</taxon>
        <taxon>Alvinellidae</taxon>
        <taxon>Paralvinella</taxon>
    </lineage>
</organism>
<sequence length="946" mass="104332">MVESRILDSTIRFECPVRLSQASGTPFQYCTNYLGEEVEDGVQFIPNADDLCYRCTCDGGYPVACSSVFCSPPDCKLYEVIEDECCKFICLEAADEPDVVNISDTGEPVLPKDGLGLNAERQEEDMVAYLPQMDNIDIGIEYPPYEDPPPPYTPPKPPYLPEDEAPPPYDDTNGNVVNNGTSATATTEWIEGDVRQCSSQINETSTNGEVSGTTPDVNELKMDELQGNRQCCEPVDLDDGRPLEGQLLQNLDLMCMSNTDTAHLDPGLCESCLVVNRPGNMCDVTTDPVGLDDQNCCSSSTLRAAPTVDLVCPTSSDTVQSNSVPVSTYLIRREPCLLSTAHTDDRKQKQMNSDVCKENIDSCEFSDAGYSNTWLQRNLLNDDNQGSVALTHNPQVTNYAIHHGRGRNTSEVGSRTSCAVSQVKNSELEHGKASGEKTLTLATLQGNSLNHERGLEASFDQNSRPKSMGVIYNSRPSLQNRNSISGTSAYISESSHSHDVNRNNSTSAENNSSIRSPTCDSHCVGRPGLSTSQASSLSVCFETGEKKRPPSNEPQQVLRTDVKYTEHPLDHSQLDVQHYPITAAQPNTSARCKCSKEGFNLEDPGTESQINEANIMNDIPDKCEIGIDDLLANHDSSHLKMPLSNGDSCSVHDENRANGNSSDYASGLQYDGHFPSQVHKIAETPVKPKCDSGFVQIRTRKGRPVSSSHTVGQTKYGCKGNHRSIDGLNKLRKHDIPQFKQYGFIDDPEVLIACKDNTVYPEGGDKVLSMSLFEKLRHNQPTERQSFAVNSSSGYSSKTNERSSHSSTELMDSLERIPKQQQDSAVHINNHQCSEPMKINLMPRLMANRKSDESNKSHLHKQRKKHKWCPKEFKSKKSKSSSVTKPLDIKETRDILNNNLVDNYSSLNTAKMSINCDTVGICNVDNHSKWILDSEMCKSSDPSCTD</sequence>
<dbReference type="AlphaFoldDB" id="A0AAD9JZ32"/>
<reference evidence="3" key="1">
    <citation type="journal article" date="2023" name="Mol. Biol. Evol.">
        <title>Third-Generation Sequencing Reveals the Adaptive Role of the Epigenome in Three Deep-Sea Polychaetes.</title>
        <authorList>
            <person name="Perez M."/>
            <person name="Aroh O."/>
            <person name="Sun Y."/>
            <person name="Lan Y."/>
            <person name="Juniper S.K."/>
            <person name="Young C.R."/>
            <person name="Angers B."/>
            <person name="Qian P.Y."/>
        </authorList>
    </citation>
    <scope>NUCLEOTIDE SEQUENCE</scope>
    <source>
        <strain evidence="3">P08H-3</strain>
    </source>
</reference>
<feature type="region of interest" description="Disordered" evidence="1">
    <location>
        <begin position="143"/>
        <end position="168"/>
    </location>
</feature>
<feature type="region of interest" description="Disordered" evidence="1">
    <location>
        <begin position="456"/>
        <end position="517"/>
    </location>
</feature>
<dbReference type="PANTHER" id="PTHR15256">
    <property type="entry name" value="INTEGRAL MEMBRANE PROTEIN DGCR2/IDD"/>
    <property type="match status" value="1"/>
</dbReference>
<proteinExistence type="predicted"/>
<name>A0AAD9JZ32_9ANNE</name>
<keyword evidence="4" id="KW-1185">Reference proteome</keyword>
<gene>
    <name evidence="3" type="ORF">LSH36_108g04057</name>
</gene>
<feature type="compositionally biased region" description="Basic residues" evidence="1">
    <location>
        <begin position="857"/>
        <end position="868"/>
    </location>
</feature>
<feature type="region of interest" description="Disordered" evidence="1">
    <location>
        <begin position="850"/>
        <end position="885"/>
    </location>
</feature>
<feature type="compositionally biased region" description="Polar residues" evidence="1">
    <location>
        <begin position="782"/>
        <end position="798"/>
    </location>
</feature>
<feature type="compositionally biased region" description="Polar residues" evidence="1">
    <location>
        <begin position="502"/>
        <end position="517"/>
    </location>
</feature>
<dbReference type="PROSITE" id="PS50184">
    <property type="entry name" value="VWFC_2"/>
    <property type="match status" value="1"/>
</dbReference>
<feature type="domain" description="VWFC" evidence="2">
    <location>
        <begin position="28"/>
        <end position="91"/>
    </location>
</feature>